<accession>A0AAX6GE72</accession>
<evidence type="ECO:0000313" key="2">
    <source>
        <dbReference type="Proteomes" id="UP001140949"/>
    </source>
</evidence>
<evidence type="ECO:0000313" key="1">
    <source>
        <dbReference type="EMBL" id="KAJ6827030.1"/>
    </source>
</evidence>
<organism evidence="1 2">
    <name type="scientific">Iris pallida</name>
    <name type="common">Sweet iris</name>
    <dbReference type="NCBI Taxonomy" id="29817"/>
    <lineage>
        <taxon>Eukaryota</taxon>
        <taxon>Viridiplantae</taxon>
        <taxon>Streptophyta</taxon>
        <taxon>Embryophyta</taxon>
        <taxon>Tracheophyta</taxon>
        <taxon>Spermatophyta</taxon>
        <taxon>Magnoliopsida</taxon>
        <taxon>Liliopsida</taxon>
        <taxon>Asparagales</taxon>
        <taxon>Iridaceae</taxon>
        <taxon>Iridoideae</taxon>
        <taxon>Irideae</taxon>
        <taxon>Iris</taxon>
    </lineage>
</organism>
<reference evidence="1" key="1">
    <citation type="journal article" date="2023" name="GigaByte">
        <title>Genome assembly of the bearded iris, Iris pallida Lam.</title>
        <authorList>
            <person name="Bruccoleri R.E."/>
            <person name="Oakeley E.J."/>
            <person name="Faust A.M.E."/>
            <person name="Altorfer M."/>
            <person name="Dessus-Babus S."/>
            <person name="Burckhardt D."/>
            <person name="Oertli M."/>
            <person name="Naumann U."/>
            <person name="Petersen F."/>
            <person name="Wong J."/>
        </authorList>
    </citation>
    <scope>NUCLEOTIDE SEQUENCE</scope>
    <source>
        <strain evidence="1">GSM-AAB239-AS_SAM_17_03QT</strain>
    </source>
</reference>
<sequence length="111" mass="11991">MMVRPLAAFKTSNAEKRLLAKFLLAYDCEKRTEELASSGELVENNIGTKATSGSIGSGTILHQSSAAETGRIAYAVDTSIIILKTLCFDMFSFPASPLHEGKSTGYYSSFQ</sequence>
<keyword evidence="2" id="KW-1185">Reference proteome</keyword>
<dbReference type="AlphaFoldDB" id="A0AAX6GE72"/>
<dbReference type="EMBL" id="JANAVB010020597">
    <property type="protein sequence ID" value="KAJ6827030.1"/>
    <property type="molecule type" value="Genomic_DNA"/>
</dbReference>
<comment type="caution">
    <text evidence="1">The sequence shown here is derived from an EMBL/GenBank/DDBJ whole genome shotgun (WGS) entry which is preliminary data.</text>
</comment>
<dbReference type="Proteomes" id="UP001140949">
    <property type="component" value="Unassembled WGS sequence"/>
</dbReference>
<protein>
    <submittedName>
        <fullName evidence="1">Acidic leucine-rich nuclear phosphoprotein 32-related protein 1</fullName>
    </submittedName>
</protein>
<proteinExistence type="predicted"/>
<gene>
    <name evidence="1" type="ORF">M6B38_370245</name>
</gene>
<name>A0AAX6GE72_IRIPA</name>
<reference evidence="1" key="2">
    <citation type="submission" date="2023-04" db="EMBL/GenBank/DDBJ databases">
        <authorList>
            <person name="Bruccoleri R.E."/>
            <person name="Oakeley E.J."/>
            <person name="Faust A.-M."/>
            <person name="Dessus-Babus S."/>
            <person name="Altorfer M."/>
            <person name="Burckhardt D."/>
            <person name="Oertli M."/>
            <person name="Naumann U."/>
            <person name="Petersen F."/>
            <person name="Wong J."/>
        </authorList>
    </citation>
    <scope>NUCLEOTIDE SEQUENCE</scope>
    <source>
        <strain evidence="1">GSM-AAB239-AS_SAM_17_03QT</strain>
        <tissue evidence="1">Leaf</tissue>
    </source>
</reference>